<dbReference type="OrthoDB" id="675330at2"/>
<name>A0A1H8KG30_9FLAO</name>
<keyword evidence="3" id="KW-1185">Reference proteome</keyword>
<organism evidence="2 3">
    <name type="scientific">Flavobacterium sinopsychrotolerans</name>
    <dbReference type="NCBI Taxonomy" id="604089"/>
    <lineage>
        <taxon>Bacteria</taxon>
        <taxon>Pseudomonadati</taxon>
        <taxon>Bacteroidota</taxon>
        <taxon>Flavobacteriia</taxon>
        <taxon>Flavobacteriales</taxon>
        <taxon>Flavobacteriaceae</taxon>
        <taxon>Flavobacterium</taxon>
    </lineage>
</organism>
<gene>
    <name evidence="2" type="ORF">SAMN04487942_1160</name>
</gene>
<proteinExistence type="predicted"/>
<evidence type="ECO:0000313" key="3">
    <source>
        <dbReference type="Proteomes" id="UP000198657"/>
    </source>
</evidence>
<sequence>MNIRKLLPILLLFSSFNFYAQSESMKEKKEQIKSLKVAFFTTELDLTTNEAEKFWPLYNTFDDKQFELRHQKMRAFMKRMRDGSLDRITEKEANNFLAQMEDTEEELYLLRKKFMQNLKVIFPAVKILKLRKAEEDFNRKLLQQYRNKGQKK</sequence>
<accession>A0A1H8KG30</accession>
<evidence type="ECO:0000256" key="1">
    <source>
        <dbReference type="SAM" id="SignalP"/>
    </source>
</evidence>
<protein>
    <recommendedName>
        <fullName evidence="4">LTXXQ motif family protein</fullName>
    </recommendedName>
</protein>
<dbReference type="AlphaFoldDB" id="A0A1H8KG30"/>
<dbReference type="EMBL" id="FODN01000002">
    <property type="protein sequence ID" value="SEN91909.1"/>
    <property type="molecule type" value="Genomic_DNA"/>
</dbReference>
<reference evidence="3" key="1">
    <citation type="submission" date="2016-10" db="EMBL/GenBank/DDBJ databases">
        <authorList>
            <person name="Varghese N."/>
            <person name="Submissions S."/>
        </authorList>
    </citation>
    <scope>NUCLEOTIDE SEQUENCE [LARGE SCALE GENOMIC DNA]</scope>
    <source>
        <strain evidence="3">CGMCC 1.8704</strain>
    </source>
</reference>
<feature type="chain" id="PRO_5011777714" description="LTXXQ motif family protein" evidence="1">
    <location>
        <begin position="21"/>
        <end position="152"/>
    </location>
</feature>
<keyword evidence="1" id="KW-0732">Signal</keyword>
<dbReference type="STRING" id="604089.SAMN04487942_1160"/>
<feature type="signal peptide" evidence="1">
    <location>
        <begin position="1"/>
        <end position="20"/>
    </location>
</feature>
<evidence type="ECO:0000313" key="2">
    <source>
        <dbReference type="EMBL" id="SEN91909.1"/>
    </source>
</evidence>
<evidence type="ECO:0008006" key="4">
    <source>
        <dbReference type="Google" id="ProtNLM"/>
    </source>
</evidence>
<dbReference type="Proteomes" id="UP000198657">
    <property type="component" value="Unassembled WGS sequence"/>
</dbReference>